<sequence>MSGDRALRGLTAVLGLDAATVAALGAVAAATRRRPAGPGYAAVAATAALSLVPGVVAVARERRAHRTAPPAEHAATITALLFVAGSAVCSAGTGAVAHRYGWPRRGRGPLPAVNTALLVGGNLVGVPYLAFVAALHR</sequence>
<evidence type="ECO:0000313" key="3">
    <source>
        <dbReference type="Proteomes" id="UP000521922"/>
    </source>
</evidence>
<keyword evidence="1" id="KW-0472">Membrane</keyword>
<reference evidence="2 3" key="1">
    <citation type="submission" date="2020-07" db="EMBL/GenBank/DDBJ databases">
        <title>Sequencing the genomes of 1000 actinobacteria strains.</title>
        <authorList>
            <person name="Klenk H.-P."/>
        </authorList>
    </citation>
    <scope>NUCLEOTIDE SEQUENCE [LARGE SCALE GENOMIC DNA]</scope>
    <source>
        <strain evidence="2 3">DSM 7487</strain>
    </source>
</reference>
<proteinExistence type="predicted"/>
<protein>
    <submittedName>
        <fullName evidence="2">Uncharacterized protein</fullName>
    </submittedName>
</protein>
<comment type="caution">
    <text evidence="2">The sequence shown here is derived from an EMBL/GenBank/DDBJ whole genome shotgun (WGS) entry which is preliminary data.</text>
</comment>
<feature type="transmembrane region" description="Helical" evidence="1">
    <location>
        <begin position="112"/>
        <end position="135"/>
    </location>
</feature>
<keyword evidence="3" id="KW-1185">Reference proteome</keyword>
<dbReference type="EMBL" id="JACCBB010000001">
    <property type="protein sequence ID" value="NYD22624.1"/>
    <property type="molecule type" value="Genomic_DNA"/>
</dbReference>
<dbReference type="AlphaFoldDB" id="A0A7Y9DL66"/>
<dbReference type="RefSeq" id="WP_179751737.1">
    <property type="nucleotide sequence ID" value="NZ_BAAAGN010000018.1"/>
</dbReference>
<keyword evidence="1" id="KW-0812">Transmembrane</keyword>
<evidence type="ECO:0000313" key="2">
    <source>
        <dbReference type="EMBL" id="NYD22624.1"/>
    </source>
</evidence>
<name>A0A7Y9DL66_9ACTN</name>
<organism evidence="2 3">
    <name type="scientific">Kineococcus aurantiacus</name>
    <dbReference type="NCBI Taxonomy" id="37633"/>
    <lineage>
        <taxon>Bacteria</taxon>
        <taxon>Bacillati</taxon>
        <taxon>Actinomycetota</taxon>
        <taxon>Actinomycetes</taxon>
        <taxon>Kineosporiales</taxon>
        <taxon>Kineosporiaceae</taxon>
        <taxon>Kineococcus</taxon>
    </lineage>
</organism>
<gene>
    <name evidence="2" type="ORF">BJ968_002164</name>
</gene>
<feature type="transmembrane region" description="Helical" evidence="1">
    <location>
        <begin position="79"/>
        <end position="100"/>
    </location>
</feature>
<evidence type="ECO:0000256" key="1">
    <source>
        <dbReference type="SAM" id="Phobius"/>
    </source>
</evidence>
<feature type="transmembrane region" description="Helical" evidence="1">
    <location>
        <begin position="39"/>
        <end position="59"/>
    </location>
</feature>
<dbReference type="Proteomes" id="UP000521922">
    <property type="component" value="Unassembled WGS sequence"/>
</dbReference>
<accession>A0A7Y9DL66</accession>
<keyword evidence="1" id="KW-1133">Transmembrane helix</keyword>